<sequence>MSNNQIGALLMMASMFSFTINDTFIKLTQAEIPLAQLLAIRGGMASLLILALALALGRLRLGIAPRAWGLIGLRCLAEIAAAYFFLTALFNMPLANVTAILQALPLTITVGAFLVFREPVGWRRATAIAVGFAGMLLIVRPGAEGFSIWSLYALIAVLCVTARDLVTRRLPPETPSLTATLATSLAVTLWFAVASLADPWVPVSATNWQLLAGSALFVFGGYYFSIETMRIGDVSYVAPFRYTSLIAALALGWLVFGDWPTLYTLIGAGLVVGAGLFTLWREREIRRQSA</sequence>
<gene>
    <name evidence="8" type="ORF">E4Z66_19235</name>
</gene>
<feature type="transmembrane region" description="Helical" evidence="6">
    <location>
        <begin position="178"/>
        <end position="196"/>
    </location>
</feature>
<keyword evidence="4 6" id="KW-1133">Transmembrane helix</keyword>
<comment type="caution">
    <text evidence="8">The sequence shown here is derived from an EMBL/GenBank/DDBJ whole genome shotgun (WGS) entry which is preliminary data.</text>
</comment>
<organism evidence="8 9">
    <name type="scientific">Aliishimia ponticola</name>
    <dbReference type="NCBI Taxonomy" id="2499833"/>
    <lineage>
        <taxon>Bacteria</taxon>
        <taxon>Pseudomonadati</taxon>
        <taxon>Pseudomonadota</taxon>
        <taxon>Alphaproteobacteria</taxon>
        <taxon>Rhodobacterales</taxon>
        <taxon>Paracoccaceae</taxon>
        <taxon>Aliishimia</taxon>
    </lineage>
</organism>
<name>A0A4S4N891_9RHOB</name>
<dbReference type="SUPFAM" id="SSF103481">
    <property type="entry name" value="Multidrug resistance efflux transporter EmrE"/>
    <property type="match status" value="2"/>
</dbReference>
<feature type="transmembrane region" description="Helical" evidence="6">
    <location>
        <begin position="37"/>
        <end position="56"/>
    </location>
</feature>
<dbReference type="Pfam" id="PF00892">
    <property type="entry name" value="EamA"/>
    <property type="match status" value="2"/>
</dbReference>
<evidence type="ECO:0000313" key="8">
    <source>
        <dbReference type="EMBL" id="THH34248.1"/>
    </source>
</evidence>
<dbReference type="Proteomes" id="UP000306602">
    <property type="component" value="Unassembled WGS sequence"/>
</dbReference>
<feature type="domain" description="EamA" evidence="7">
    <location>
        <begin position="6"/>
        <end position="139"/>
    </location>
</feature>
<evidence type="ECO:0000313" key="9">
    <source>
        <dbReference type="Proteomes" id="UP000306602"/>
    </source>
</evidence>
<feature type="transmembrane region" description="Helical" evidence="6">
    <location>
        <begin position="262"/>
        <end position="280"/>
    </location>
</feature>
<evidence type="ECO:0000256" key="2">
    <source>
        <dbReference type="ARBA" id="ARBA00009853"/>
    </source>
</evidence>
<proteinExistence type="inferred from homology"/>
<evidence type="ECO:0000256" key="3">
    <source>
        <dbReference type="ARBA" id="ARBA00022692"/>
    </source>
</evidence>
<evidence type="ECO:0000256" key="6">
    <source>
        <dbReference type="SAM" id="Phobius"/>
    </source>
</evidence>
<dbReference type="OrthoDB" id="7165334at2"/>
<keyword evidence="9" id="KW-1185">Reference proteome</keyword>
<keyword evidence="3 6" id="KW-0812">Transmembrane</keyword>
<evidence type="ECO:0000256" key="5">
    <source>
        <dbReference type="ARBA" id="ARBA00023136"/>
    </source>
</evidence>
<feature type="transmembrane region" description="Helical" evidence="6">
    <location>
        <begin position="208"/>
        <end position="226"/>
    </location>
</feature>
<dbReference type="PANTHER" id="PTHR22911">
    <property type="entry name" value="ACYL-MALONYL CONDENSING ENZYME-RELATED"/>
    <property type="match status" value="1"/>
</dbReference>
<feature type="transmembrane region" description="Helical" evidence="6">
    <location>
        <begin position="68"/>
        <end position="90"/>
    </location>
</feature>
<comment type="similarity">
    <text evidence="2">Belongs to the drug/metabolite transporter (DMT) superfamily. 10 TMS drug/metabolite exporter (DME) (TC 2.A.7.3) family.</text>
</comment>
<protein>
    <submittedName>
        <fullName evidence="8">DMT family transporter</fullName>
    </submittedName>
</protein>
<dbReference type="PANTHER" id="PTHR22911:SF6">
    <property type="entry name" value="SOLUTE CARRIER FAMILY 35 MEMBER G1"/>
    <property type="match status" value="1"/>
</dbReference>
<feature type="transmembrane region" description="Helical" evidence="6">
    <location>
        <begin position="149"/>
        <end position="166"/>
    </location>
</feature>
<evidence type="ECO:0000256" key="4">
    <source>
        <dbReference type="ARBA" id="ARBA00022989"/>
    </source>
</evidence>
<dbReference type="InterPro" id="IPR000620">
    <property type="entry name" value="EamA_dom"/>
</dbReference>
<dbReference type="RefSeq" id="WP_136464715.1">
    <property type="nucleotide sequence ID" value="NZ_SRKY01000008.1"/>
</dbReference>
<reference evidence="8 9" key="1">
    <citation type="submission" date="2019-04" db="EMBL/GenBank/DDBJ databases">
        <title>Shimia ponticola sp. nov., isolated from seawater.</title>
        <authorList>
            <person name="Kim Y.-O."/>
            <person name="Yoon J.-H."/>
        </authorList>
    </citation>
    <scope>NUCLEOTIDE SEQUENCE [LARGE SCALE GENOMIC DNA]</scope>
    <source>
        <strain evidence="8 9">MYP11</strain>
    </source>
</reference>
<dbReference type="InterPro" id="IPR037185">
    <property type="entry name" value="EmrE-like"/>
</dbReference>
<evidence type="ECO:0000256" key="1">
    <source>
        <dbReference type="ARBA" id="ARBA00004141"/>
    </source>
</evidence>
<keyword evidence="5 6" id="KW-0472">Membrane</keyword>
<feature type="transmembrane region" description="Helical" evidence="6">
    <location>
        <begin position="238"/>
        <end position="256"/>
    </location>
</feature>
<accession>A0A4S4N891</accession>
<feature type="transmembrane region" description="Helical" evidence="6">
    <location>
        <begin position="125"/>
        <end position="143"/>
    </location>
</feature>
<feature type="transmembrane region" description="Helical" evidence="6">
    <location>
        <begin position="96"/>
        <end position="116"/>
    </location>
</feature>
<dbReference type="AlphaFoldDB" id="A0A4S4N891"/>
<evidence type="ECO:0000259" key="7">
    <source>
        <dbReference type="Pfam" id="PF00892"/>
    </source>
</evidence>
<dbReference type="GO" id="GO:0016020">
    <property type="term" value="C:membrane"/>
    <property type="evidence" value="ECO:0007669"/>
    <property type="project" value="UniProtKB-SubCell"/>
</dbReference>
<feature type="transmembrane region" description="Helical" evidence="6">
    <location>
        <begin position="7"/>
        <end position="25"/>
    </location>
</feature>
<dbReference type="EMBL" id="SRKY01000008">
    <property type="protein sequence ID" value="THH34248.1"/>
    <property type="molecule type" value="Genomic_DNA"/>
</dbReference>
<comment type="subcellular location">
    <subcellularLocation>
        <location evidence="1">Membrane</location>
        <topology evidence="1">Multi-pass membrane protein</topology>
    </subcellularLocation>
</comment>
<feature type="domain" description="EamA" evidence="7">
    <location>
        <begin position="148"/>
        <end position="278"/>
    </location>
</feature>